<organism evidence="2 3">
    <name type="scientific">Pleuronectes platessa</name>
    <name type="common">European plaice</name>
    <dbReference type="NCBI Taxonomy" id="8262"/>
    <lineage>
        <taxon>Eukaryota</taxon>
        <taxon>Metazoa</taxon>
        <taxon>Chordata</taxon>
        <taxon>Craniata</taxon>
        <taxon>Vertebrata</taxon>
        <taxon>Euteleostomi</taxon>
        <taxon>Actinopterygii</taxon>
        <taxon>Neopterygii</taxon>
        <taxon>Teleostei</taxon>
        <taxon>Neoteleostei</taxon>
        <taxon>Acanthomorphata</taxon>
        <taxon>Carangaria</taxon>
        <taxon>Pleuronectiformes</taxon>
        <taxon>Pleuronectoidei</taxon>
        <taxon>Pleuronectidae</taxon>
        <taxon>Pleuronectes</taxon>
    </lineage>
</organism>
<feature type="compositionally biased region" description="Polar residues" evidence="1">
    <location>
        <begin position="13"/>
        <end position="25"/>
    </location>
</feature>
<comment type="caution">
    <text evidence="2">The sequence shown here is derived from an EMBL/GenBank/DDBJ whole genome shotgun (WGS) entry which is preliminary data.</text>
</comment>
<sequence>MDAVCSRPKMKRTIQTVTSNKSKGQGLSWKQRDLKERGDCGQPESTWPSSKTCPRAGYDLFIKEASLGDLGVEELDWPAESTDLNPINTFGMNKNGDCESGPLVQHHCLTS</sequence>
<dbReference type="EMBL" id="CADEAL010001757">
    <property type="protein sequence ID" value="CAB1435281.1"/>
    <property type="molecule type" value="Genomic_DNA"/>
</dbReference>
<reference evidence="2" key="1">
    <citation type="submission" date="2020-03" db="EMBL/GenBank/DDBJ databases">
        <authorList>
            <person name="Weist P."/>
        </authorList>
    </citation>
    <scope>NUCLEOTIDE SEQUENCE</scope>
</reference>
<dbReference type="Proteomes" id="UP001153269">
    <property type="component" value="Unassembled WGS sequence"/>
</dbReference>
<keyword evidence="3" id="KW-1185">Reference proteome</keyword>
<evidence type="ECO:0000313" key="2">
    <source>
        <dbReference type="EMBL" id="CAB1435281.1"/>
    </source>
</evidence>
<feature type="region of interest" description="Disordered" evidence="1">
    <location>
        <begin position="1"/>
        <end position="29"/>
    </location>
</feature>
<evidence type="ECO:0000313" key="3">
    <source>
        <dbReference type="Proteomes" id="UP001153269"/>
    </source>
</evidence>
<name>A0A9N7YKV7_PLEPL</name>
<proteinExistence type="predicted"/>
<dbReference type="AlphaFoldDB" id="A0A9N7YKV7"/>
<gene>
    <name evidence="2" type="ORF">PLEPLA_LOCUS23373</name>
</gene>
<accession>A0A9N7YKV7</accession>
<protein>
    <submittedName>
        <fullName evidence="2">Uncharacterized protein</fullName>
    </submittedName>
</protein>
<evidence type="ECO:0000256" key="1">
    <source>
        <dbReference type="SAM" id="MobiDB-lite"/>
    </source>
</evidence>